<evidence type="ECO:0000313" key="1">
    <source>
        <dbReference type="EMBL" id="GMT20077.1"/>
    </source>
</evidence>
<name>A0AAV5VK13_9BILA</name>
<dbReference type="EMBL" id="BTSY01000003">
    <property type="protein sequence ID" value="GMT20077.1"/>
    <property type="molecule type" value="Genomic_DNA"/>
</dbReference>
<comment type="caution">
    <text evidence="1">The sequence shown here is derived from an EMBL/GenBank/DDBJ whole genome shotgun (WGS) entry which is preliminary data.</text>
</comment>
<evidence type="ECO:0000313" key="2">
    <source>
        <dbReference type="Proteomes" id="UP001432322"/>
    </source>
</evidence>
<accession>A0AAV5VK13</accession>
<dbReference type="Proteomes" id="UP001432322">
    <property type="component" value="Unassembled WGS sequence"/>
</dbReference>
<gene>
    <name evidence="1" type="ORF">PFISCL1PPCAC_11373</name>
</gene>
<keyword evidence="2" id="KW-1185">Reference proteome</keyword>
<organism evidence="1 2">
    <name type="scientific">Pristionchus fissidentatus</name>
    <dbReference type="NCBI Taxonomy" id="1538716"/>
    <lineage>
        <taxon>Eukaryota</taxon>
        <taxon>Metazoa</taxon>
        <taxon>Ecdysozoa</taxon>
        <taxon>Nematoda</taxon>
        <taxon>Chromadorea</taxon>
        <taxon>Rhabditida</taxon>
        <taxon>Rhabditina</taxon>
        <taxon>Diplogasteromorpha</taxon>
        <taxon>Diplogasteroidea</taxon>
        <taxon>Neodiplogasteridae</taxon>
        <taxon>Pristionchus</taxon>
    </lineage>
</organism>
<proteinExistence type="predicted"/>
<protein>
    <submittedName>
        <fullName evidence="1">Uncharacterized protein</fullName>
    </submittedName>
</protein>
<sequence>MSVVRDCWSPSQQSAGIKVMMKKRRSVLQRSALPSSRPRATSSTVSALSIFVPHILFDSTGRGIEILDIISNGTIMQANEAKLRENIVDAIKTKLDEIRERRHIIFAIPDKNAEPIVKGAASIVGMMKQTLVLSVGFDMPAMKVYCYELDVGDAVVSILGNNGSGSGSGVNASTTAVEK</sequence>
<feature type="non-terminal residue" evidence="1">
    <location>
        <position position="179"/>
    </location>
</feature>
<dbReference type="AlphaFoldDB" id="A0AAV5VK13"/>
<reference evidence="1" key="1">
    <citation type="submission" date="2023-10" db="EMBL/GenBank/DDBJ databases">
        <title>Genome assembly of Pristionchus species.</title>
        <authorList>
            <person name="Yoshida K."/>
            <person name="Sommer R.J."/>
        </authorList>
    </citation>
    <scope>NUCLEOTIDE SEQUENCE</scope>
    <source>
        <strain evidence="1">RS5133</strain>
    </source>
</reference>